<proteinExistence type="predicted"/>
<evidence type="ECO:0000256" key="1">
    <source>
        <dbReference type="SAM" id="MobiDB-lite"/>
    </source>
</evidence>
<organism evidence="2 3">
    <name type="scientific">Coccidioides immitis RMSCC 2394</name>
    <dbReference type="NCBI Taxonomy" id="404692"/>
    <lineage>
        <taxon>Eukaryota</taxon>
        <taxon>Fungi</taxon>
        <taxon>Dikarya</taxon>
        <taxon>Ascomycota</taxon>
        <taxon>Pezizomycotina</taxon>
        <taxon>Eurotiomycetes</taxon>
        <taxon>Eurotiomycetidae</taxon>
        <taxon>Onygenales</taxon>
        <taxon>Onygenaceae</taxon>
        <taxon>Coccidioides</taxon>
    </lineage>
</organism>
<dbReference type="Proteomes" id="UP000054565">
    <property type="component" value="Unassembled WGS sequence"/>
</dbReference>
<reference evidence="3" key="1">
    <citation type="journal article" date="2010" name="Genome Res.">
        <title>Population genomic sequencing of Coccidioides fungi reveals recent hybridization and transposon control.</title>
        <authorList>
            <person name="Neafsey D.E."/>
            <person name="Barker B.M."/>
            <person name="Sharpton T.J."/>
            <person name="Stajich J.E."/>
            <person name="Park D.J."/>
            <person name="Whiston E."/>
            <person name="Hung C.-Y."/>
            <person name="McMahan C."/>
            <person name="White J."/>
            <person name="Sykes S."/>
            <person name="Heiman D."/>
            <person name="Young S."/>
            <person name="Zeng Q."/>
            <person name="Abouelleil A."/>
            <person name="Aftuck L."/>
            <person name="Bessette D."/>
            <person name="Brown A."/>
            <person name="FitzGerald M."/>
            <person name="Lui A."/>
            <person name="Macdonald J.P."/>
            <person name="Priest M."/>
            <person name="Orbach M.J."/>
            <person name="Galgiani J.N."/>
            <person name="Kirkland T.N."/>
            <person name="Cole G.T."/>
            <person name="Birren B.W."/>
            <person name="Henn M.R."/>
            <person name="Taylor J.W."/>
            <person name="Rounsley S.D."/>
        </authorList>
    </citation>
    <scope>NUCLEOTIDE SEQUENCE [LARGE SCALE GENOMIC DNA]</scope>
    <source>
        <strain evidence="3">RMSCC 2394</strain>
    </source>
</reference>
<feature type="region of interest" description="Disordered" evidence="1">
    <location>
        <begin position="143"/>
        <end position="172"/>
    </location>
</feature>
<feature type="compositionally biased region" description="Basic and acidic residues" evidence="1">
    <location>
        <begin position="143"/>
        <end position="153"/>
    </location>
</feature>
<name>A0A0J6YKD4_COCIT</name>
<sequence length="172" mass="19519">MDIQKDVMRDGRFGLLSTELHPAMWSGAVQSFLQEPIHQDPTVDSAILRSHECRLLYPTQEEHHTRWRFGATAIADTEIGVRVHAKWCRTKYAIPLLYRLSCLGQQVMSNVTVIYEDLDLEKEDMLRRNEKYTSMNGIDIHGSDDGVLSDKRSAGNHSASRAGVEARIDHNA</sequence>
<gene>
    <name evidence="2" type="ORF">CIRG_07094</name>
</gene>
<protein>
    <submittedName>
        <fullName evidence="2">Uncharacterized protein</fullName>
    </submittedName>
</protein>
<dbReference type="EMBL" id="DS028097">
    <property type="protein sequence ID" value="KMP07413.1"/>
    <property type="molecule type" value="Genomic_DNA"/>
</dbReference>
<dbReference type="AlphaFoldDB" id="A0A0J6YKD4"/>
<dbReference type="STRING" id="404692.A0A0J6YKD4"/>
<evidence type="ECO:0000313" key="3">
    <source>
        <dbReference type="Proteomes" id="UP000054565"/>
    </source>
</evidence>
<evidence type="ECO:0000313" key="2">
    <source>
        <dbReference type="EMBL" id="KMP07413.1"/>
    </source>
</evidence>
<accession>A0A0J6YKD4</accession>